<feature type="domain" description="Zn(2)-C6 fungal-type" evidence="7">
    <location>
        <begin position="24"/>
        <end position="58"/>
    </location>
</feature>
<dbReference type="PROSITE" id="PS00463">
    <property type="entry name" value="ZN2_CY6_FUNGAL_1"/>
    <property type="match status" value="1"/>
</dbReference>
<feature type="region of interest" description="Disordered" evidence="6">
    <location>
        <begin position="88"/>
        <end position="153"/>
    </location>
</feature>
<dbReference type="CDD" id="cd12148">
    <property type="entry name" value="fungal_TF_MHR"/>
    <property type="match status" value="1"/>
</dbReference>
<feature type="region of interest" description="Disordered" evidence="6">
    <location>
        <begin position="1"/>
        <end position="21"/>
    </location>
</feature>
<evidence type="ECO:0000256" key="6">
    <source>
        <dbReference type="SAM" id="MobiDB-lite"/>
    </source>
</evidence>
<comment type="subcellular location">
    <subcellularLocation>
        <location evidence="1">Nucleus</location>
    </subcellularLocation>
</comment>
<proteinExistence type="predicted"/>
<organism evidence="8 9">
    <name type="scientific">Massariosphaeria phaeospora</name>
    <dbReference type="NCBI Taxonomy" id="100035"/>
    <lineage>
        <taxon>Eukaryota</taxon>
        <taxon>Fungi</taxon>
        <taxon>Dikarya</taxon>
        <taxon>Ascomycota</taxon>
        <taxon>Pezizomycotina</taxon>
        <taxon>Dothideomycetes</taxon>
        <taxon>Pleosporomycetidae</taxon>
        <taxon>Pleosporales</taxon>
        <taxon>Pleosporales incertae sedis</taxon>
        <taxon>Massariosphaeria</taxon>
    </lineage>
</organism>
<keyword evidence="4" id="KW-0804">Transcription</keyword>
<protein>
    <recommendedName>
        <fullName evidence="7">Zn(2)-C6 fungal-type domain-containing protein</fullName>
    </recommendedName>
</protein>
<evidence type="ECO:0000256" key="2">
    <source>
        <dbReference type="ARBA" id="ARBA00023015"/>
    </source>
</evidence>
<dbReference type="Gene3D" id="4.10.240.10">
    <property type="entry name" value="Zn(2)-C6 fungal-type DNA-binding domain"/>
    <property type="match status" value="1"/>
</dbReference>
<evidence type="ECO:0000256" key="5">
    <source>
        <dbReference type="ARBA" id="ARBA00023242"/>
    </source>
</evidence>
<accession>A0A7C8I9C6</accession>
<evidence type="ECO:0000313" key="9">
    <source>
        <dbReference type="Proteomes" id="UP000481861"/>
    </source>
</evidence>
<dbReference type="Proteomes" id="UP000481861">
    <property type="component" value="Unassembled WGS sequence"/>
</dbReference>
<feature type="compositionally biased region" description="Polar residues" evidence="6">
    <location>
        <begin position="608"/>
        <end position="619"/>
    </location>
</feature>
<dbReference type="InterPro" id="IPR051089">
    <property type="entry name" value="prtT"/>
</dbReference>
<evidence type="ECO:0000256" key="4">
    <source>
        <dbReference type="ARBA" id="ARBA00023163"/>
    </source>
</evidence>
<dbReference type="PROSITE" id="PS50048">
    <property type="entry name" value="ZN2_CY6_FUNGAL_2"/>
    <property type="match status" value="1"/>
</dbReference>
<keyword evidence="5" id="KW-0539">Nucleus</keyword>
<dbReference type="OrthoDB" id="5226580at2759"/>
<keyword evidence="3" id="KW-0238">DNA-binding</keyword>
<feature type="compositionally biased region" description="Polar residues" evidence="6">
    <location>
        <begin position="88"/>
        <end position="97"/>
    </location>
</feature>
<dbReference type="InterPro" id="IPR001138">
    <property type="entry name" value="Zn2Cys6_DnaBD"/>
</dbReference>
<dbReference type="PANTHER" id="PTHR31845">
    <property type="entry name" value="FINGER DOMAIN PROTEIN, PUTATIVE-RELATED"/>
    <property type="match status" value="1"/>
</dbReference>
<comment type="caution">
    <text evidence="8">The sequence shown here is derived from an EMBL/GenBank/DDBJ whole genome shotgun (WGS) entry which is preliminary data.</text>
</comment>
<dbReference type="InterPro" id="IPR036864">
    <property type="entry name" value="Zn2-C6_fun-type_DNA-bd_sf"/>
</dbReference>
<dbReference type="GO" id="GO:0000981">
    <property type="term" value="F:DNA-binding transcription factor activity, RNA polymerase II-specific"/>
    <property type="evidence" value="ECO:0007669"/>
    <property type="project" value="InterPro"/>
</dbReference>
<dbReference type="CDD" id="cd00067">
    <property type="entry name" value="GAL4"/>
    <property type="match status" value="1"/>
</dbReference>
<reference evidence="8 9" key="1">
    <citation type="submission" date="2020-01" db="EMBL/GenBank/DDBJ databases">
        <authorList>
            <consortium name="DOE Joint Genome Institute"/>
            <person name="Haridas S."/>
            <person name="Albert R."/>
            <person name="Binder M."/>
            <person name="Bloem J."/>
            <person name="Labutti K."/>
            <person name="Salamov A."/>
            <person name="Andreopoulos B."/>
            <person name="Baker S.E."/>
            <person name="Barry K."/>
            <person name="Bills G."/>
            <person name="Bluhm B.H."/>
            <person name="Cannon C."/>
            <person name="Castanera R."/>
            <person name="Culley D.E."/>
            <person name="Daum C."/>
            <person name="Ezra D."/>
            <person name="Gonzalez J.B."/>
            <person name="Henrissat B."/>
            <person name="Kuo A."/>
            <person name="Liang C."/>
            <person name="Lipzen A."/>
            <person name="Lutzoni F."/>
            <person name="Magnuson J."/>
            <person name="Mondo S."/>
            <person name="Nolan M."/>
            <person name="Ohm R."/>
            <person name="Pangilinan J."/>
            <person name="Park H.-J.H."/>
            <person name="Ramirez L."/>
            <person name="Alfaro M."/>
            <person name="Sun H."/>
            <person name="Tritt A."/>
            <person name="Yoshinaga Y."/>
            <person name="Zwiers L.-H.L."/>
            <person name="Turgeon B.G."/>
            <person name="Goodwin S.B."/>
            <person name="Spatafora J.W."/>
            <person name="Crous P.W."/>
            <person name="Grigoriev I.V."/>
        </authorList>
    </citation>
    <scope>NUCLEOTIDE SEQUENCE [LARGE SCALE GENOMIC DNA]</scope>
    <source>
        <strain evidence="8 9">CBS 611.86</strain>
    </source>
</reference>
<keyword evidence="9" id="KW-1185">Reference proteome</keyword>
<feature type="compositionally biased region" description="Low complexity" evidence="6">
    <location>
        <begin position="142"/>
        <end position="153"/>
    </location>
</feature>
<feature type="region of interest" description="Disordered" evidence="6">
    <location>
        <begin position="587"/>
        <end position="619"/>
    </location>
</feature>
<gene>
    <name evidence="8" type="ORF">BDV95DRAFT_502118</name>
</gene>
<feature type="compositionally biased region" description="Acidic residues" evidence="6">
    <location>
        <begin position="102"/>
        <end position="116"/>
    </location>
</feature>
<evidence type="ECO:0000259" key="7">
    <source>
        <dbReference type="PROSITE" id="PS50048"/>
    </source>
</evidence>
<name>A0A7C8I9C6_9PLEO</name>
<dbReference type="AlphaFoldDB" id="A0A7C8I9C6"/>
<keyword evidence="2" id="KW-0805">Transcription regulation</keyword>
<dbReference type="GO" id="GO:0000976">
    <property type="term" value="F:transcription cis-regulatory region binding"/>
    <property type="evidence" value="ECO:0007669"/>
    <property type="project" value="TreeGrafter"/>
</dbReference>
<sequence>MSQDQASAAKQVAKNSQEQQLNRACEPCRLSKVRCLVNTTSASSQCQRCAKGGRACVFAPPAKRRQRKRTDMRVAELEKEVKQMQLLLRSNQISPVQGSADESMDEESEELEEQEDPTYQWDVRTTPPVTAPPSSKWLPSHASPSDTPSDSLLTSDADIIDRQVITKELAQELLNMYRDELALEYPGVVIPKDWTARDLRTRKPALFLAVVAAASHSKGAALSDRLHEEVMYFYAKSVFLRGEKALQYIQALLITVAYYTPPNSPAHLQIYQLGNLAASMALELGMAYKPRTHEQLPKRAIRALQKISSPEELLENCRTILVLYTMTAGFAMRLRRPSILNYNSWMEEALSLLQKSPLLDDRRVVAWVKLQRIADEANTAFGFDDASTSFSLSELRLQVILRIFERRMQDWKRSIPPEVLNLSLEVEHYQNLISIWEFAMDGGRYDAPDFRNRHLTLPALDDDSIQPETLLSRSALQINATIKVVSTAHSLLDCFAALSGAQLRQTPSAQFVRAMYALVALMKADYAVGTDAEGMGEVLDSQSLKVDFYLAMVVRKAREAVGPQKCRVPSHWLFVLEQKLKTWHDEHQQWRKEGRHLKRPKDDGTTAGPGTSSSFNIKSQDTPATIQHLLSLVKPPSSQTQTQTQTQLPTYTINPYPTWPSSTAPNTSTSFASLDSTMAVDQANSTTNLGDFSDAFQNGDLYLWNEVNDSMGGWFQQGGGIYGDNMEFGTFGDQGV</sequence>
<dbReference type="PANTHER" id="PTHR31845:SF39">
    <property type="entry name" value="TRANSCRIPTION FACTOR PBCR-RELATED"/>
    <property type="match status" value="1"/>
</dbReference>
<dbReference type="EMBL" id="JAADJZ010000022">
    <property type="protein sequence ID" value="KAF2867627.1"/>
    <property type="molecule type" value="Genomic_DNA"/>
</dbReference>
<dbReference type="SMART" id="SM00066">
    <property type="entry name" value="GAL4"/>
    <property type="match status" value="1"/>
</dbReference>
<evidence type="ECO:0000313" key="8">
    <source>
        <dbReference type="EMBL" id="KAF2867627.1"/>
    </source>
</evidence>
<dbReference type="GO" id="GO:0008270">
    <property type="term" value="F:zinc ion binding"/>
    <property type="evidence" value="ECO:0007669"/>
    <property type="project" value="InterPro"/>
</dbReference>
<dbReference type="SUPFAM" id="SSF57701">
    <property type="entry name" value="Zn2/Cys6 DNA-binding domain"/>
    <property type="match status" value="1"/>
</dbReference>
<evidence type="ECO:0000256" key="1">
    <source>
        <dbReference type="ARBA" id="ARBA00004123"/>
    </source>
</evidence>
<evidence type="ECO:0000256" key="3">
    <source>
        <dbReference type="ARBA" id="ARBA00023125"/>
    </source>
</evidence>
<dbReference type="GO" id="GO:0005634">
    <property type="term" value="C:nucleus"/>
    <property type="evidence" value="ECO:0007669"/>
    <property type="project" value="UniProtKB-SubCell"/>
</dbReference>